<dbReference type="Gene3D" id="3.30.2350.10">
    <property type="entry name" value="Pseudouridine synthase"/>
    <property type="match status" value="1"/>
</dbReference>
<evidence type="ECO:0000259" key="2">
    <source>
        <dbReference type="Pfam" id="PF00849"/>
    </source>
</evidence>
<dbReference type="PANTHER" id="PTHR21600:SF87">
    <property type="entry name" value="RNA PSEUDOURIDYLATE SYNTHASE DOMAIN-CONTAINING PROTEIN 1"/>
    <property type="match status" value="1"/>
</dbReference>
<feature type="domain" description="Pseudouridine synthase RsuA/RluA-like" evidence="2">
    <location>
        <begin position="215"/>
        <end position="364"/>
    </location>
</feature>
<accession>A0A9P1G3Y8</accession>
<evidence type="ECO:0000256" key="1">
    <source>
        <dbReference type="ARBA" id="ARBA00010876"/>
    </source>
</evidence>
<name>A0A9P1G3Y8_9DINO</name>
<organism evidence="3">
    <name type="scientific">Cladocopium goreaui</name>
    <dbReference type="NCBI Taxonomy" id="2562237"/>
    <lineage>
        <taxon>Eukaryota</taxon>
        <taxon>Sar</taxon>
        <taxon>Alveolata</taxon>
        <taxon>Dinophyceae</taxon>
        <taxon>Suessiales</taxon>
        <taxon>Symbiodiniaceae</taxon>
        <taxon>Cladocopium</taxon>
    </lineage>
</organism>
<reference evidence="4 5" key="2">
    <citation type="submission" date="2024-05" db="EMBL/GenBank/DDBJ databases">
        <authorList>
            <person name="Chen Y."/>
            <person name="Shah S."/>
            <person name="Dougan E. K."/>
            <person name="Thang M."/>
            <person name="Chan C."/>
        </authorList>
    </citation>
    <scope>NUCLEOTIDE SEQUENCE [LARGE SCALE GENOMIC DNA]</scope>
</reference>
<protein>
    <submittedName>
        <fullName evidence="4">tRNA pseudouridine synthase C (TRN A pseudouridine(65) synthase) (tRNA pseudouridylate synthase C) (tRNA-uridine isomerase C)</fullName>
    </submittedName>
</protein>
<proteinExistence type="inferred from homology"/>
<dbReference type="EMBL" id="CAMXCT030002735">
    <property type="protein sequence ID" value="CAL4787426.1"/>
    <property type="molecule type" value="Genomic_DNA"/>
</dbReference>
<dbReference type="Pfam" id="PF00849">
    <property type="entry name" value="PseudoU_synth_2"/>
    <property type="match status" value="1"/>
</dbReference>
<keyword evidence="5" id="KW-1185">Reference proteome</keyword>
<keyword evidence="4" id="KW-0413">Isomerase</keyword>
<dbReference type="InterPro" id="IPR020103">
    <property type="entry name" value="PsdUridine_synth_cat_dom_sf"/>
</dbReference>
<dbReference type="SUPFAM" id="SSF55120">
    <property type="entry name" value="Pseudouridine synthase"/>
    <property type="match status" value="1"/>
</dbReference>
<reference evidence="3" key="1">
    <citation type="submission" date="2022-10" db="EMBL/GenBank/DDBJ databases">
        <authorList>
            <person name="Chen Y."/>
            <person name="Dougan E. K."/>
            <person name="Chan C."/>
            <person name="Rhodes N."/>
            <person name="Thang M."/>
        </authorList>
    </citation>
    <scope>NUCLEOTIDE SEQUENCE</scope>
</reference>
<dbReference type="Proteomes" id="UP001152797">
    <property type="component" value="Unassembled WGS sequence"/>
</dbReference>
<dbReference type="PANTHER" id="PTHR21600">
    <property type="entry name" value="MITOCHONDRIAL RNA PSEUDOURIDINE SYNTHASE"/>
    <property type="match status" value="1"/>
</dbReference>
<evidence type="ECO:0000313" key="4">
    <source>
        <dbReference type="EMBL" id="CAL4787426.1"/>
    </source>
</evidence>
<dbReference type="EMBL" id="CAMXCT020002735">
    <property type="protein sequence ID" value="CAL1153489.1"/>
    <property type="molecule type" value="Genomic_DNA"/>
</dbReference>
<dbReference type="EMBL" id="CAMXCT010002735">
    <property type="protein sequence ID" value="CAI4000114.1"/>
    <property type="molecule type" value="Genomic_DNA"/>
</dbReference>
<dbReference type="InterPro" id="IPR006145">
    <property type="entry name" value="PsdUridine_synth_RsuA/RluA"/>
</dbReference>
<dbReference type="OrthoDB" id="424794at2759"/>
<comment type="caution">
    <text evidence="3">The sequence shown here is derived from an EMBL/GenBank/DDBJ whole genome shotgun (WGS) entry which is preliminary data.</text>
</comment>
<dbReference type="CDD" id="cd02869">
    <property type="entry name" value="PseudoU_synth_RluA_like"/>
    <property type="match status" value="1"/>
</dbReference>
<comment type="similarity">
    <text evidence="1">Belongs to the pseudouridine synthase RluA family.</text>
</comment>
<gene>
    <name evidence="3" type="ORF">C1SCF055_LOCUS26260</name>
</gene>
<evidence type="ECO:0000313" key="5">
    <source>
        <dbReference type="Proteomes" id="UP001152797"/>
    </source>
</evidence>
<dbReference type="GO" id="GO:0009982">
    <property type="term" value="F:pseudouridine synthase activity"/>
    <property type="evidence" value="ECO:0007669"/>
    <property type="project" value="InterPro"/>
</dbReference>
<sequence length="446" mass="50022">MSPAQVYTDRYQGGHGPQIMRKQNQVVADFRLVRAAVAAKSSLADLLVFDDSVQGGVAQLRVAVVFFDGARLAVAEKLSTTSSGKTRGVECGVAQQRVVLRLKLVAADRDCKKRRASFRKHARLGPRWLMRSDAAMRMRRWWRSFTCLLLAATAAIVQQASPENFLTSCGVAPRCIARRAARASAPPMPTVEELDDMYPELGRREVAVLAKGENWAVVYNPSGAVAHWHKELYREEKKGGTLLGRAKRTLRRPVHLVGRLDRSVSGLSLLAFDPETAEALQSVNASKVYYALCRNSGETFLDRGRFAVTRPLLDKKPFGKKHGNIMKESYTDVEVLVGGKDPNCCLVRAEPKTGRYHQIRRHLRNITLPILGDTYCKKRTREYFESFGIQLPRRVMLHLYSIRVPATEKTPEIYVTCPLPPNFQHFIRHSAISRAEANLCLPDDVV</sequence>
<evidence type="ECO:0000313" key="3">
    <source>
        <dbReference type="EMBL" id="CAI4000114.1"/>
    </source>
</evidence>
<dbReference type="InterPro" id="IPR050188">
    <property type="entry name" value="RluA_PseudoU_synthase"/>
</dbReference>
<dbReference type="GO" id="GO:0003723">
    <property type="term" value="F:RNA binding"/>
    <property type="evidence" value="ECO:0007669"/>
    <property type="project" value="InterPro"/>
</dbReference>
<dbReference type="AlphaFoldDB" id="A0A9P1G3Y8"/>
<dbReference type="GO" id="GO:0000455">
    <property type="term" value="P:enzyme-directed rRNA pseudouridine synthesis"/>
    <property type="evidence" value="ECO:0007669"/>
    <property type="project" value="TreeGrafter"/>
</dbReference>